<dbReference type="KEGG" id="pbn:PADG_02909"/>
<evidence type="ECO:0000313" key="2">
    <source>
        <dbReference type="EMBL" id="EEH46811.1"/>
    </source>
</evidence>
<dbReference type="eggNOG" id="ENOG502SQFV">
    <property type="taxonomic scope" value="Eukaryota"/>
</dbReference>
<feature type="compositionally biased region" description="Low complexity" evidence="1">
    <location>
        <begin position="83"/>
        <end position="98"/>
    </location>
</feature>
<evidence type="ECO:0000313" key="3">
    <source>
        <dbReference type="Proteomes" id="UP000001628"/>
    </source>
</evidence>
<name>C1G6V4_PARBD</name>
<dbReference type="GeneID" id="22582312"/>
<dbReference type="InParanoid" id="C1G6V4"/>
<reference evidence="2 3" key="1">
    <citation type="journal article" date="2011" name="PLoS Genet.">
        <title>Comparative genomic analysis of human fungal pathogens causing paracoccidioidomycosis.</title>
        <authorList>
            <person name="Desjardins C.A."/>
            <person name="Champion M.D."/>
            <person name="Holder J.W."/>
            <person name="Muszewska A."/>
            <person name="Goldberg J."/>
            <person name="Bailao A.M."/>
            <person name="Brigido M.M."/>
            <person name="Ferreira M.E."/>
            <person name="Garcia A.M."/>
            <person name="Grynberg M."/>
            <person name="Gujja S."/>
            <person name="Heiman D.I."/>
            <person name="Henn M.R."/>
            <person name="Kodira C.D."/>
            <person name="Leon-Narvaez H."/>
            <person name="Longo L.V."/>
            <person name="Ma L.J."/>
            <person name="Malavazi I."/>
            <person name="Matsuo A.L."/>
            <person name="Morais F.V."/>
            <person name="Pereira M."/>
            <person name="Rodriguez-Brito S."/>
            <person name="Sakthikumar S."/>
            <person name="Salem-Izacc S.M."/>
            <person name="Sykes S.M."/>
            <person name="Teixeira M.M."/>
            <person name="Vallejo M.C."/>
            <person name="Walter M.E."/>
            <person name="Yandava C."/>
            <person name="Young S."/>
            <person name="Zeng Q."/>
            <person name="Zucker J."/>
            <person name="Felipe M.S."/>
            <person name="Goldman G.H."/>
            <person name="Haas B.J."/>
            <person name="McEwen J.G."/>
            <person name="Nino-Vega G."/>
            <person name="Puccia R."/>
            <person name="San-Blas G."/>
            <person name="Soares C.M."/>
            <person name="Birren B.W."/>
            <person name="Cuomo C.A."/>
        </authorList>
    </citation>
    <scope>NUCLEOTIDE SEQUENCE [LARGE SCALE GENOMIC DNA]</scope>
    <source>
        <strain evidence="2 3">Pb18</strain>
    </source>
</reference>
<feature type="compositionally biased region" description="Basic and acidic residues" evidence="1">
    <location>
        <begin position="171"/>
        <end position="208"/>
    </location>
</feature>
<dbReference type="OrthoDB" id="5418203at2759"/>
<dbReference type="AlphaFoldDB" id="C1G6V4"/>
<dbReference type="RefSeq" id="XP_010758651.1">
    <property type="nucleotide sequence ID" value="XM_010760349.1"/>
</dbReference>
<feature type="region of interest" description="Disordered" evidence="1">
    <location>
        <begin position="33"/>
        <end position="215"/>
    </location>
</feature>
<dbReference type="EMBL" id="KN275959">
    <property type="protein sequence ID" value="EEH46811.1"/>
    <property type="molecule type" value="Genomic_DNA"/>
</dbReference>
<dbReference type="VEuPathDB" id="FungiDB:PADG_02909"/>
<organism evidence="2 3">
    <name type="scientific">Paracoccidioides brasiliensis (strain Pb18)</name>
    <dbReference type="NCBI Taxonomy" id="502780"/>
    <lineage>
        <taxon>Eukaryota</taxon>
        <taxon>Fungi</taxon>
        <taxon>Dikarya</taxon>
        <taxon>Ascomycota</taxon>
        <taxon>Pezizomycotina</taxon>
        <taxon>Eurotiomycetes</taxon>
        <taxon>Eurotiomycetidae</taxon>
        <taxon>Onygenales</taxon>
        <taxon>Ajellomycetaceae</taxon>
        <taxon>Paracoccidioides</taxon>
    </lineage>
</organism>
<dbReference type="HOGENOM" id="CLU_087700_1_0_1"/>
<dbReference type="OMA" id="PTQFEYP"/>
<dbReference type="Proteomes" id="UP000001628">
    <property type="component" value="Unassembled WGS sequence"/>
</dbReference>
<protein>
    <submittedName>
        <fullName evidence="2">Uncharacterized protein</fullName>
    </submittedName>
</protein>
<accession>C1G6V4</accession>
<proteinExistence type="predicted"/>
<keyword evidence="3" id="KW-1185">Reference proteome</keyword>
<sequence length="215" mass="23371">MDSGRLTQDMAGHSKEPLFSALKNLSINTNTQQPSAIAKKKQANKSSPVAESWEDAYVSSSENEEGITPPASATLKSPLTAVSTNTSTGSSTLSTNLTPGICAPPPTPISPQSGSLPRWTPDLASLPPIPDRAVATSPPTATHLNQDKRPEKQTSVASRMIAGALGIRAPKRTEEQKAYDRAMREKEAKRREKEREAENVRRREEKKAKMAIWEE</sequence>
<gene>
    <name evidence="2" type="ORF">PADG_02909</name>
</gene>
<evidence type="ECO:0000256" key="1">
    <source>
        <dbReference type="SAM" id="MobiDB-lite"/>
    </source>
</evidence>